<evidence type="ECO:0000256" key="1">
    <source>
        <dbReference type="SAM" id="MobiDB-lite"/>
    </source>
</evidence>
<comment type="caution">
    <text evidence="2">The sequence shown here is derived from an EMBL/GenBank/DDBJ whole genome shotgun (WGS) entry which is preliminary data.</text>
</comment>
<sequence>MDHLGCLLRHTRRLLDPEKKVEIYNFQERPRRGRKGGEGKANFKKKKAKSEDTKHKAPWDESGGASPILRVHVAQPIPVKLFAI</sequence>
<protein>
    <submittedName>
        <fullName evidence="2">Uncharacterized protein</fullName>
    </submittedName>
</protein>
<feature type="region of interest" description="Disordered" evidence="1">
    <location>
        <begin position="25"/>
        <end position="65"/>
    </location>
</feature>
<feature type="compositionally biased region" description="Basic and acidic residues" evidence="1">
    <location>
        <begin position="49"/>
        <end position="59"/>
    </location>
</feature>
<keyword evidence="3" id="KW-1185">Reference proteome</keyword>
<accession>A0A2G5T1L2</accession>
<organism evidence="2 3">
    <name type="scientific">Caenorhabditis nigoni</name>
    <dbReference type="NCBI Taxonomy" id="1611254"/>
    <lineage>
        <taxon>Eukaryota</taxon>
        <taxon>Metazoa</taxon>
        <taxon>Ecdysozoa</taxon>
        <taxon>Nematoda</taxon>
        <taxon>Chromadorea</taxon>
        <taxon>Rhabditida</taxon>
        <taxon>Rhabditina</taxon>
        <taxon>Rhabditomorpha</taxon>
        <taxon>Rhabditoidea</taxon>
        <taxon>Rhabditidae</taxon>
        <taxon>Peloderinae</taxon>
        <taxon>Caenorhabditis</taxon>
    </lineage>
</organism>
<evidence type="ECO:0000313" key="3">
    <source>
        <dbReference type="Proteomes" id="UP000230233"/>
    </source>
</evidence>
<dbReference type="EMBL" id="PDUG01000006">
    <property type="protein sequence ID" value="PIC21092.1"/>
    <property type="molecule type" value="Genomic_DNA"/>
</dbReference>
<name>A0A2G5T1L2_9PELO</name>
<reference evidence="3" key="1">
    <citation type="submission" date="2017-10" db="EMBL/GenBank/DDBJ databases">
        <title>Rapid genome shrinkage in a self-fertile nematode reveals novel sperm competition proteins.</title>
        <authorList>
            <person name="Yin D."/>
            <person name="Schwarz E.M."/>
            <person name="Thomas C.G."/>
            <person name="Felde R.L."/>
            <person name="Korf I.F."/>
            <person name="Cutter A.D."/>
            <person name="Schartner C.M."/>
            <person name="Ralston E.J."/>
            <person name="Meyer B.J."/>
            <person name="Haag E.S."/>
        </authorList>
    </citation>
    <scope>NUCLEOTIDE SEQUENCE [LARGE SCALE GENOMIC DNA]</scope>
    <source>
        <strain evidence="3">JU1422</strain>
    </source>
</reference>
<proteinExistence type="predicted"/>
<dbReference type="Proteomes" id="UP000230233">
    <property type="component" value="Chromosome X"/>
</dbReference>
<dbReference type="AlphaFoldDB" id="A0A2G5T1L2"/>
<gene>
    <name evidence="2" type="primary">Cnig_chr_X.g26060</name>
    <name evidence="2" type="ORF">B9Z55_026060</name>
</gene>
<evidence type="ECO:0000313" key="2">
    <source>
        <dbReference type="EMBL" id="PIC21092.1"/>
    </source>
</evidence>